<dbReference type="SUPFAM" id="SSF58038">
    <property type="entry name" value="SNARE fusion complex"/>
    <property type="match status" value="1"/>
</dbReference>
<evidence type="ECO:0000256" key="4">
    <source>
        <dbReference type="SAM" id="Coils"/>
    </source>
</evidence>
<dbReference type="AlphaFoldDB" id="A0AAD5UJ23"/>
<evidence type="ECO:0000256" key="1">
    <source>
        <dbReference type="ARBA" id="ARBA00004370"/>
    </source>
</evidence>
<dbReference type="Gene3D" id="1.20.5.110">
    <property type="match status" value="1"/>
</dbReference>
<feature type="coiled-coil region" evidence="4">
    <location>
        <begin position="12"/>
        <end position="39"/>
    </location>
</feature>
<organism evidence="6 7">
    <name type="scientific">Boothiomyces macroporosus</name>
    <dbReference type="NCBI Taxonomy" id="261099"/>
    <lineage>
        <taxon>Eukaryota</taxon>
        <taxon>Fungi</taxon>
        <taxon>Fungi incertae sedis</taxon>
        <taxon>Chytridiomycota</taxon>
        <taxon>Chytridiomycota incertae sedis</taxon>
        <taxon>Chytridiomycetes</taxon>
        <taxon>Rhizophydiales</taxon>
        <taxon>Terramycetaceae</taxon>
        <taxon>Boothiomyces</taxon>
    </lineage>
</organism>
<dbReference type="GO" id="GO:0005484">
    <property type="term" value="F:SNAP receptor activity"/>
    <property type="evidence" value="ECO:0007669"/>
    <property type="project" value="InterPro"/>
</dbReference>
<sequence length="133" mass="15289">MVEIRSLPPGPAAEWDIKAKQHEERIAKLSQDVEWAETTNQGKEEIKKKNVDEMTTVEITKHALMVQDKTQESTARAKKALDETIQIGISVNAEVKQQGEKLKEIEEGLDQVETNLKRADKQVRIFIRYFKLM</sequence>
<evidence type="ECO:0000313" key="7">
    <source>
        <dbReference type="Proteomes" id="UP001210925"/>
    </source>
</evidence>
<evidence type="ECO:0000256" key="2">
    <source>
        <dbReference type="ARBA" id="ARBA00022448"/>
    </source>
</evidence>
<keyword evidence="3" id="KW-0472">Membrane</keyword>
<dbReference type="SMART" id="SM00397">
    <property type="entry name" value="t_SNARE"/>
    <property type="match status" value="1"/>
</dbReference>
<keyword evidence="4" id="KW-0175">Coiled coil</keyword>
<dbReference type="GO" id="GO:0031201">
    <property type="term" value="C:SNARE complex"/>
    <property type="evidence" value="ECO:0007669"/>
    <property type="project" value="InterPro"/>
</dbReference>
<keyword evidence="2" id="KW-0813">Transport</keyword>
<feature type="domain" description="T-SNARE coiled-coil homology" evidence="5">
    <location>
        <begin position="64"/>
        <end position="126"/>
    </location>
</feature>
<dbReference type="EMBL" id="JADGKB010000040">
    <property type="protein sequence ID" value="KAJ3257256.1"/>
    <property type="molecule type" value="Genomic_DNA"/>
</dbReference>
<gene>
    <name evidence="6" type="ORF">HK103_004810</name>
</gene>
<evidence type="ECO:0000256" key="3">
    <source>
        <dbReference type="ARBA" id="ARBA00023136"/>
    </source>
</evidence>
<comment type="caution">
    <text evidence="6">The sequence shown here is derived from an EMBL/GenBank/DDBJ whole genome shotgun (WGS) entry which is preliminary data.</text>
</comment>
<protein>
    <recommendedName>
        <fullName evidence="5">t-SNARE coiled-coil homology domain-containing protein</fullName>
    </recommendedName>
</protein>
<dbReference type="InterPro" id="IPR044766">
    <property type="entry name" value="NPSN/SNAP25-like_N_SNARE"/>
</dbReference>
<reference evidence="6" key="1">
    <citation type="submission" date="2020-05" db="EMBL/GenBank/DDBJ databases">
        <title>Phylogenomic resolution of chytrid fungi.</title>
        <authorList>
            <person name="Stajich J.E."/>
            <person name="Amses K."/>
            <person name="Simmons R."/>
            <person name="Seto K."/>
            <person name="Myers J."/>
            <person name="Bonds A."/>
            <person name="Quandt C.A."/>
            <person name="Barry K."/>
            <person name="Liu P."/>
            <person name="Grigoriev I."/>
            <person name="Longcore J.E."/>
            <person name="James T.Y."/>
        </authorList>
    </citation>
    <scope>NUCLEOTIDE SEQUENCE</scope>
    <source>
        <strain evidence="6">PLAUS21</strain>
    </source>
</reference>
<name>A0AAD5UJ23_9FUNG</name>
<dbReference type="CDD" id="cd15861">
    <property type="entry name" value="SNARE_SNAP25N_23N_29N_SEC9N"/>
    <property type="match status" value="1"/>
</dbReference>
<dbReference type="InterPro" id="IPR000727">
    <property type="entry name" value="T_SNARE_dom"/>
</dbReference>
<accession>A0AAD5UJ23</accession>
<evidence type="ECO:0000313" key="6">
    <source>
        <dbReference type="EMBL" id="KAJ3257256.1"/>
    </source>
</evidence>
<feature type="coiled-coil region" evidence="4">
    <location>
        <begin position="95"/>
        <end position="122"/>
    </location>
</feature>
<dbReference type="PROSITE" id="PS50192">
    <property type="entry name" value="T_SNARE"/>
    <property type="match status" value="1"/>
</dbReference>
<evidence type="ECO:0000259" key="5">
    <source>
        <dbReference type="PROSITE" id="PS50192"/>
    </source>
</evidence>
<comment type="subcellular location">
    <subcellularLocation>
        <location evidence="1">Membrane</location>
    </subcellularLocation>
</comment>
<keyword evidence="7" id="KW-1185">Reference proteome</keyword>
<dbReference type="Proteomes" id="UP001210925">
    <property type="component" value="Unassembled WGS sequence"/>
</dbReference>
<proteinExistence type="predicted"/>